<gene>
    <name evidence="1" type="primary">Necator_chrII.g4890</name>
    <name evidence="1" type="ORF">RB195_017098</name>
</gene>
<dbReference type="EMBL" id="JAVFWL010000002">
    <property type="protein sequence ID" value="KAK6733130.1"/>
    <property type="molecule type" value="Genomic_DNA"/>
</dbReference>
<sequence>MLRGHRLFFWLCGPNLGGPALRALWNFSALKKNFADDDILRGYCLYGITQFDFDDETRCDECFPQGSEYPGKVLRIKAVKPSIISSE</sequence>
<organism evidence="1 2">
    <name type="scientific">Necator americanus</name>
    <name type="common">Human hookworm</name>
    <dbReference type="NCBI Taxonomy" id="51031"/>
    <lineage>
        <taxon>Eukaryota</taxon>
        <taxon>Metazoa</taxon>
        <taxon>Ecdysozoa</taxon>
        <taxon>Nematoda</taxon>
        <taxon>Chromadorea</taxon>
        <taxon>Rhabditida</taxon>
        <taxon>Rhabditina</taxon>
        <taxon>Rhabditomorpha</taxon>
        <taxon>Strongyloidea</taxon>
        <taxon>Ancylostomatidae</taxon>
        <taxon>Bunostominae</taxon>
        <taxon>Necator</taxon>
    </lineage>
</organism>
<protein>
    <submittedName>
        <fullName evidence="1">Uncharacterized protein</fullName>
    </submittedName>
</protein>
<evidence type="ECO:0000313" key="1">
    <source>
        <dbReference type="EMBL" id="KAK6733130.1"/>
    </source>
</evidence>
<reference evidence="1 2" key="1">
    <citation type="submission" date="2023-08" db="EMBL/GenBank/DDBJ databases">
        <title>A Necator americanus chromosomal reference genome.</title>
        <authorList>
            <person name="Ilik V."/>
            <person name="Petrzelkova K.J."/>
            <person name="Pardy F."/>
            <person name="Fuh T."/>
            <person name="Niatou-Singa F.S."/>
            <person name="Gouil Q."/>
            <person name="Baker L."/>
            <person name="Ritchie M.E."/>
            <person name="Jex A.R."/>
            <person name="Gazzola D."/>
            <person name="Li H."/>
            <person name="Toshio Fujiwara R."/>
            <person name="Zhan B."/>
            <person name="Aroian R.V."/>
            <person name="Pafco B."/>
            <person name="Schwarz E.M."/>
        </authorList>
    </citation>
    <scope>NUCLEOTIDE SEQUENCE [LARGE SCALE GENOMIC DNA]</scope>
    <source>
        <strain evidence="1 2">Aroian</strain>
        <tissue evidence="1">Whole animal</tissue>
    </source>
</reference>
<comment type="caution">
    <text evidence="1">The sequence shown here is derived from an EMBL/GenBank/DDBJ whole genome shotgun (WGS) entry which is preliminary data.</text>
</comment>
<proteinExistence type="predicted"/>
<name>A0ABR1C5S7_NECAM</name>
<accession>A0ABR1C5S7</accession>
<dbReference type="Proteomes" id="UP001303046">
    <property type="component" value="Unassembled WGS sequence"/>
</dbReference>
<keyword evidence="2" id="KW-1185">Reference proteome</keyword>
<evidence type="ECO:0000313" key="2">
    <source>
        <dbReference type="Proteomes" id="UP001303046"/>
    </source>
</evidence>